<dbReference type="AlphaFoldDB" id="A0A1Z4VTD3"/>
<sequence>MKKIVCLFVCLFVGTANAGLITVDFPSSTSASTASAGEYFFLTSHSVQETFSGTGINGVTSLDLALELDYNSLNGGAFVDFDVLINSVTVGSFSFVQTDALGLYDFSYSFPEIIGSGTYELALQVTNNVPIGLGSVGFSETNSTADLTGDVSAVPEPASIALLALGLAGIGFSRRRKAS</sequence>
<dbReference type="RefSeq" id="WP_096366939.1">
    <property type="nucleotide sequence ID" value="NZ_AP018052.1"/>
</dbReference>
<feature type="domain" description="Ice-binding protein C-terminal" evidence="2">
    <location>
        <begin position="153"/>
        <end position="175"/>
    </location>
</feature>
<feature type="chain" id="PRO_5012464570" description="Ice-binding protein C-terminal domain-containing protein" evidence="1">
    <location>
        <begin position="19"/>
        <end position="179"/>
    </location>
</feature>
<gene>
    <name evidence="3" type="ORF">FOKN1_2520</name>
</gene>
<dbReference type="KEGG" id="ttc:FOKN1_2520"/>
<name>A0A1Z4VTD3_9GAMM</name>
<dbReference type="InterPro" id="IPR013424">
    <property type="entry name" value="Ice-binding_C"/>
</dbReference>
<proteinExistence type="predicted"/>
<dbReference type="EMBL" id="AP018052">
    <property type="protein sequence ID" value="BAZ94891.1"/>
    <property type="molecule type" value="Genomic_DNA"/>
</dbReference>
<organism evidence="3 4">
    <name type="scientific">Thiohalobacter thiocyanaticus</name>
    <dbReference type="NCBI Taxonomy" id="585455"/>
    <lineage>
        <taxon>Bacteria</taxon>
        <taxon>Pseudomonadati</taxon>
        <taxon>Pseudomonadota</taxon>
        <taxon>Gammaproteobacteria</taxon>
        <taxon>Thiohalobacterales</taxon>
        <taxon>Thiohalobacteraceae</taxon>
        <taxon>Thiohalobacter</taxon>
    </lineage>
</organism>
<reference evidence="3 4" key="1">
    <citation type="submission" date="2017-05" db="EMBL/GenBank/DDBJ databases">
        <title>Thiocyanate degradation by Thiohalobacter thiocyanaticus FOKN1.</title>
        <authorList>
            <person name="Oshiki M."/>
            <person name="Fukushima T."/>
            <person name="Kawano S."/>
            <person name="Nakagawa J."/>
        </authorList>
    </citation>
    <scope>NUCLEOTIDE SEQUENCE [LARGE SCALE GENOMIC DNA]</scope>
    <source>
        <strain evidence="3 4">FOKN1</strain>
    </source>
</reference>
<evidence type="ECO:0000259" key="2">
    <source>
        <dbReference type="Pfam" id="PF07589"/>
    </source>
</evidence>
<accession>A0A1Z4VTD3</accession>
<evidence type="ECO:0000313" key="3">
    <source>
        <dbReference type="EMBL" id="BAZ94891.1"/>
    </source>
</evidence>
<keyword evidence="1" id="KW-0732">Signal</keyword>
<keyword evidence="4" id="KW-1185">Reference proteome</keyword>
<evidence type="ECO:0000256" key="1">
    <source>
        <dbReference type="SAM" id="SignalP"/>
    </source>
</evidence>
<feature type="signal peptide" evidence="1">
    <location>
        <begin position="1"/>
        <end position="18"/>
    </location>
</feature>
<protein>
    <recommendedName>
        <fullName evidence="2">Ice-binding protein C-terminal domain-containing protein</fullName>
    </recommendedName>
</protein>
<dbReference type="Proteomes" id="UP000218765">
    <property type="component" value="Chromosome"/>
</dbReference>
<dbReference type="NCBIfam" id="TIGR02595">
    <property type="entry name" value="PEP_CTERM"/>
    <property type="match status" value="1"/>
</dbReference>
<dbReference type="Pfam" id="PF07589">
    <property type="entry name" value="PEP-CTERM"/>
    <property type="match status" value="1"/>
</dbReference>
<evidence type="ECO:0000313" key="4">
    <source>
        <dbReference type="Proteomes" id="UP000218765"/>
    </source>
</evidence>